<reference evidence="2" key="1">
    <citation type="submission" date="2022-08" db="EMBL/GenBank/DDBJ databases">
        <authorList>
            <person name="Gutierrez-Valencia J."/>
        </authorList>
    </citation>
    <scope>NUCLEOTIDE SEQUENCE</scope>
</reference>
<evidence type="ECO:0000256" key="1">
    <source>
        <dbReference type="ARBA" id="ARBA00009737"/>
    </source>
</evidence>
<dbReference type="InterPro" id="IPR008802">
    <property type="entry name" value="REF"/>
</dbReference>
<sequence length="276" mass="29845">PSINQPTTNKESSLSQITPFASDLSLSVSTLTEKLPCFLSPIPIGSRPPPNQIPAIMAEANANPATPAPLTKEEEERLKYLEFVQAAALHALVTFTNLYVYAKDKAGPLKPGVETVEGTVKTVVGPVYDKFQDVPIEVLKFVDRKVPPVVKQVSAQAFSAAQAAPGAARAVATEVQRSGVKETMTGLAKTVYTKYEPKAEQCAVSAWRRLNQLPLFPQVAQVVVPTAAYWSERYNETVASTAEKGYKVSSYLPLVPTERIAKVFSDDTAAPRLVSN</sequence>
<name>A0AAV0R1N0_9ROSI</name>
<comment type="caution">
    <text evidence="2">The sequence shown here is derived from an EMBL/GenBank/DDBJ whole genome shotgun (WGS) entry which is preliminary data.</text>
</comment>
<dbReference type="PANTHER" id="PTHR33732:SF9">
    <property type="entry name" value="REF_SRPP-LIKE PROTEIN OS05G0151300_LOC_OS05G05940"/>
    <property type="match status" value="1"/>
</dbReference>
<feature type="non-terminal residue" evidence="2">
    <location>
        <position position="1"/>
    </location>
</feature>
<evidence type="ECO:0000313" key="2">
    <source>
        <dbReference type="EMBL" id="CAI0551370.1"/>
    </source>
</evidence>
<comment type="similarity">
    <text evidence="1">Belongs to the REF/SRPP family.</text>
</comment>
<accession>A0AAV0R1N0</accession>
<gene>
    <name evidence="2" type="ORF">LITE_LOCUS45940</name>
</gene>
<evidence type="ECO:0008006" key="4">
    <source>
        <dbReference type="Google" id="ProtNLM"/>
    </source>
</evidence>
<dbReference type="Pfam" id="PF05755">
    <property type="entry name" value="REF"/>
    <property type="match status" value="1"/>
</dbReference>
<dbReference type="PANTHER" id="PTHR33732">
    <property type="entry name" value="REF/SRPP-LIKE PROTEIN OS05G0151300/LOC_OS05G05940"/>
    <property type="match status" value="1"/>
</dbReference>
<dbReference type="Proteomes" id="UP001154282">
    <property type="component" value="Unassembled WGS sequence"/>
</dbReference>
<keyword evidence="3" id="KW-1185">Reference proteome</keyword>
<dbReference type="EMBL" id="CAMGYJ010000010">
    <property type="protein sequence ID" value="CAI0551370.1"/>
    <property type="molecule type" value="Genomic_DNA"/>
</dbReference>
<organism evidence="2 3">
    <name type="scientific">Linum tenue</name>
    <dbReference type="NCBI Taxonomy" id="586396"/>
    <lineage>
        <taxon>Eukaryota</taxon>
        <taxon>Viridiplantae</taxon>
        <taxon>Streptophyta</taxon>
        <taxon>Embryophyta</taxon>
        <taxon>Tracheophyta</taxon>
        <taxon>Spermatophyta</taxon>
        <taxon>Magnoliopsida</taxon>
        <taxon>eudicotyledons</taxon>
        <taxon>Gunneridae</taxon>
        <taxon>Pentapetalae</taxon>
        <taxon>rosids</taxon>
        <taxon>fabids</taxon>
        <taxon>Malpighiales</taxon>
        <taxon>Linaceae</taxon>
        <taxon>Linum</taxon>
    </lineage>
</organism>
<protein>
    <recommendedName>
        <fullName evidence="4">Stress-related protein</fullName>
    </recommendedName>
</protein>
<dbReference type="AlphaFoldDB" id="A0AAV0R1N0"/>
<evidence type="ECO:0000313" key="3">
    <source>
        <dbReference type="Proteomes" id="UP001154282"/>
    </source>
</evidence>
<proteinExistence type="inferred from homology"/>